<proteinExistence type="predicted"/>
<evidence type="ECO:0000313" key="2">
    <source>
        <dbReference type="Proteomes" id="UP000805193"/>
    </source>
</evidence>
<feature type="non-terminal residue" evidence="1">
    <location>
        <position position="1"/>
    </location>
</feature>
<name>A0AC60P979_IXOPE</name>
<evidence type="ECO:0000313" key="1">
    <source>
        <dbReference type="EMBL" id="KAG0415688.1"/>
    </source>
</evidence>
<accession>A0AC60P979</accession>
<dbReference type="EMBL" id="JABSTQ010011045">
    <property type="protein sequence ID" value="KAG0415688.1"/>
    <property type="molecule type" value="Genomic_DNA"/>
</dbReference>
<gene>
    <name evidence="1" type="ORF">HPB47_007146</name>
</gene>
<keyword evidence="2" id="KW-1185">Reference proteome</keyword>
<dbReference type="Proteomes" id="UP000805193">
    <property type="component" value="Unassembled WGS sequence"/>
</dbReference>
<protein>
    <submittedName>
        <fullName evidence="1">Uncharacterized protein</fullName>
    </submittedName>
</protein>
<comment type="caution">
    <text evidence="1">The sequence shown here is derived from an EMBL/GenBank/DDBJ whole genome shotgun (WGS) entry which is preliminary data.</text>
</comment>
<organism evidence="1 2">
    <name type="scientific">Ixodes persulcatus</name>
    <name type="common">Taiga tick</name>
    <dbReference type="NCBI Taxonomy" id="34615"/>
    <lineage>
        <taxon>Eukaryota</taxon>
        <taxon>Metazoa</taxon>
        <taxon>Ecdysozoa</taxon>
        <taxon>Arthropoda</taxon>
        <taxon>Chelicerata</taxon>
        <taxon>Arachnida</taxon>
        <taxon>Acari</taxon>
        <taxon>Parasitiformes</taxon>
        <taxon>Ixodida</taxon>
        <taxon>Ixodoidea</taxon>
        <taxon>Ixodidae</taxon>
        <taxon>Ixodinae</taxon>
        <taxon>Ixodes</taxon>
    </lineage>
</organism>
<sequence>TPAQVRIKGSRSPVSADVEAVVECETTGSQPAADVSWSLENVLARGANGTASLLRWTPRPEDDGRRLICRAVNNRFPQDVIEDVWLLDVHCNIVFADKPRTELRLGSGLDPWGVQEGHDVYFECSVQANPAVHEVSWSLDGRRLTGARLIVSNLSLALRQVTRHQAGQYRCAAHNSAGHAVSNAVPLRVKHAPVCEREDNALFLAALDQEVDLPCNMLAEPPQVAFSWTLNGSLGRRDLGNFQSAGLRSTLKFRPRSEADYGMLECSASNSVGVATRPCVFHLLRPPGNAWLSQTWYNCSVWNATSSAVQVVCQRGALPVTADRDASAGNDQSEDEPRLTLELLRPPTAGANASRASATWSRAQAGRRSLWLRGLAPDSPLELLVFADSARGRSQLAALRAHTLPEVQSTSSEHAQERRTQQRLLPEKTRESLPKASEESSCCPPFVTLACAVTAAILVALPAAVLIGIRLRARHRLANLRCDEPETQKSDGSPSPKPGRRRRSAEI</sequence>
<reference evidence="1 2" key="1">
    <citation type="journal article" date="2020" name="Cell">
        <title>Large-Scale Comparative Analyses of Tick Genomes Elucidate Their Genetic Diversity and Vector Capacities.</title>
        <authorList>
            <consortium name="Tick Genome and Microbiome Consortium (TIGMIC)"/>
            <person name="Jia N."/>
            <person name="Wang J."/>
            <person name="Shi W."/>
            <person name="Du L."/>
            <person name="Sun Y."/>
            <person name="Zhan W."/>
            <person name="Jiang J.F."/>
            <person name="Wang Q."/>
            <person name="Zhang B."/>
            <person name="Ji P."/>
            <person name="Bell-Sakyi L."/>
            <person name="Cui X.M."/>
            <person name="Yuan T.T."/>
            <person name="Jiang B.G."/>
            <person name="Yang W.F."/>
            <person name="Lam T.T."/>
            <person name="Chang Q.C."/>
            <person name="Ding S.J."/>
            <person name="Wang X.J."/>
            <person name="Zhu J.G."/>
            <person name="Ruan X.D."/>
            <person name="Zhao L."/>
            <person name="Wei J.T."/>
            <person name="Ye R.Z."/>
            <person name="Que T.C."/>
            <person name="Du C.H."/>
            <person name="Zhou Y.H."/>
            <person name="Cheng J.X."/>
            <person name="Dai P.F."/>
            <person name="Guo W.B."/>
            <person name="Han X.H."/>
            <person name="Huang E.J."/>
            <person name="Li L.F."/>
            <person name="Wei W."/>
            <person name="Gao Y.C."/>
            <person name="Liu J.Z."/>
            <person name="Shao H.Z."/>
            <person name="Wang X."/>
            <person name="Wang C.C."/>
            <person name="Yang T.C."/>
            <person name="Huo Q.B."/>
            <person name="Li W."/>
            <person name="Chen H.Y."/>
            <person name="Chen S.E."/>
            <person name="Zhou L.G."/>
            <person name="Ni X.B."/>
            <person name="Tian J.H."/>
            <person name="Sheng Y."/>
            <person name="Liu T."/>
            <person name="Pan Y.S."/>
            <person name="Xia L.Y."/>
            <person name="Li J."/>
            <person name="Zhao F."/>
            <person name="Cao W.C."/>
        </authorList>
    </citation>
    <scope>NUCLEOTIDE SEQUENCE [LARGE SCALE GENOMIC DNA]</scope>
    <source>
        <strain evidence="1">Iper-2018</strain>
    </source>
</reference>